<accession>A0A2I7N558</accession>
<dbReference type="KEGG" id="nba:CUN60_03200"/>
<dbReference type="InterPro" id="IPR002347">
    <property type="entry name" value="SDR_fam"/>
</dbReference>
<keyword evidence="2" id="KW-1185">Reference proteome</keyword>
<dbReference type="Gene3D" id="3.40.50.720">
    <property type="entry name" value="NAD(P)-binding Rossmann-like Domain"/>
    <property type="match status" value="1"/>
</dbReference>
<evidence type="ECO:0000313" key="1">
    <source>
        <dbReference type="EMBL" id="AUR51345.1"/>
    </source>
</evidence>
<dbReference type="GO" id="GO:0016491">
    <property type="term" value="F:oxidoreductase activity"/>
    <property type="evidence" value="ECO:0007669"/>
    <property type="project" value="TreeGrafter"/>
</dbReference>
<dbReference type="GO" id="GO:0005737">
    <property type="term" value="C:cytoplasm"/>
    <property type="evidence" value="ECO:0007669"/>
    <property type="project" value="TreeGrafter"/>
</dbReference>
<dbReference type="RefSeq" id="WP_102950645.1">
    <property type="nucleotide sequence ID" value="NZ_CP024847.1"/>
</dbReference>
<dbReference type="Proteomes" id="UP000236655">
    <property type="component" value="Chromosome"/>
</dbReference>
<dbReference type="InterPro" id="IPR051468">
    <property type="entry name" value="Fungal_SecMetab_SDRs"/>
</dbReference>
<dbReference type="OrthoDB" id="5786478at2"/>
<dbReference type="PANTHER" id="PTHR43544">
    <property type="entry name" value="SHORT-CHAIN DEHYDROGENASE/REDUCTASE"/>
    <property type="match status" value="1"/>
</dbReference>
<name>A0A2I7N558_9NEIS</name>
<dbReference type="PRINTS" id="PR00081">
    <property type="entry name" value="GDHRDH"/>
</dbReference>
<protein>
    <submittedName>
        <fullName evidence="1">Short-chain dehydrogenase</fullName>
    </submittedName>
</protein>
<gene>
    <name evidence="1" type="ORF">CUN60_03200</name>
</gene>
<sequence length="239" mass="26006">MMNNIAVIGSSGTIGGAFIRKLSELCPEAQISGFSRNKPSSTIANAKFYEIDYTNEESIANSAEIAAENAPLDLVIVATGILHNEAFMPEKSMKELSIAKFQEIILANTIFPALVAKHFLPKLAKDRRAVFAALSARVGSISDNQLGGWYSYRTSKAALNMIIKNLSIEMKMRYKQAIIVGLHPGTVDSRLSKPFQANVPAGKLFTADYAVAKMLEVINTLTPENSGKCYAWDGEEILA</sequence>
<dbReference type="Pfam" id="PF00106">
    <property type="entry name" value="adh_short"/>
    <property type="match status" value="1"/>
</dbReference>
<dbReference type="EMBL" id="CP024847">
    <property type="protein sequence ID" value="AUR51345.1"/>
    <property type="molecule type" value="Genomic_DNA"/>
</dbReference>
<proteinExistence type="predicted"/>
<organism evidence="1 2">
    <name type="scientific">Aquella oligotrophica</name>
    <dbReference type="NCBI Taxonomy" id="2067065"/>
    <lineage>
        <taxon>Bacteria</taxon>
        <taxon>Pseudomonadati</taxon>
        <taxon>Pseudomonadota</taxon>
        <taxon>Betaproteobacteria</taxon>
        <taxon>Neisseriales</taxon>
        <taxon>Neisseriaceae</taxon>
        <taxon>Aquella</taxon>
    </lineage>
</organism>
<dbReference type="PANTHER" id="PTHR43544:SF12">
    <property type="entry name" value="NAD(P)-BINDING ROSSMANN-FOLD SUPERFAMILY PROTEIN"/>
    <property type="match status" value="1"/>
</dbReference>
<dbReference type="AlphaFoldDB" id="A0A2I7N558"/>
<dbReference type="SUPFAM" id="SSF51735">
    <property type="entry name" value="NAD(P)-binding Rossmann-fold domains"/>
    <property type="match status" value="1"/>
</dbReference>
<reference evidence="2" key="1">
    <citation type="submission" date="2017-11" db="EMBL/GenBank/DDBJ databases">
        <authorList>
            <person name="Chan K.G."/>
            <person name="Lee L.S."/>
        </authorList>
    </citation>
    <scope>NUCLEOTIDE SEQUENCE [LARGE SCALE GENOMIC DNA]</scope>
    <source>
        <strain evidence="2">DSM 100970</strain>
    </source>
</reference>
<dbReference type="InterPro" id="IPR036291">
    <property type="entry name" value="NAD(P)-bd_dom_sf"/>
</dbReference>
<evidence type="ECO:0000313" key="2">
    <source>
        <dbReference type="Proteomes" id="UP000236655"/>
    </source>
</evidence>